<dbReference type="AlphaFoldDB" id="A0A8T5V7K2"/>
<sequence length="354" mass="39381">MSFENLVVEKVILHEVFKRRHDGALVTPRHALQLVVLPADAMGSFTERVVDAMGDASQSMELEIAESGPDSAVAQAASLVGKPDRAFIAGSAKFADKLANAQQAKNLPGGIVVVFTGTVSASPRPFVAIIKAEKQSGFRERGTAIQYLTDLFLTPASKLYKIGFFTLVDARRNLPEAWSAHVYDSHMTQRNREGAAKYFYGTFLGCRLPENSAYLTRSFFENTREFIRQLPVEPEVKDDLLTSLYTYLKVDQTPIIQVNSFSTAYLPNDAHDQYTNYMRSKNFPLTAVQKDIADLAGQLRKRRVRFSGSIELSGPPEAFKDLINMEMVMADGAGPGQSAEWTRITIKDRIRTQE</sequence>
<dbReference type="InterPro" id="IPR007358">
    <property type="entry name" value="Nucleoid_associated_NdpA"/>
</dbReference>
<dbReference type="EMBL" id="CP096255">
    <property type="protein sequence ID" value="UPT87971.1"/>
    <property type="molecule type" value="Genomic_DNA"/>
</dbReference>
<dbReference type="RefSeq" id="WP_166061604.1">
    <property type="nucleotide sequence ID" value="NZ_CP096255.1"/>
</dbReference>
<protein>
    <submittedName>
        <fullName evidence="1">Nucleoid-associated protein</fullName>
    </submittedName>
</protein>
<dbReference type="Pfam" id="PF04245">
    <property type="entry name" value="NA37"/>
    <property type="match status" value="1"/>
</dbReference>
<name>A0A8T5V7K2_9BRAD</name>
<dbReference type="GO" id="GO:0009295">
    <property type="term" value="C:nucleoid"/>
    <property type="evidence" value="ECO:0007669"/>
    <property type="project" value="InterPro"/>
</dbReference>
<reference evidence="1" key="2">
    <citation type="submission" date="2022-04" db="EMBL/GenBank/DDBJ databases">
        <authorList>
            <person name="Bromfield E.S.P."/>
            <person name="Cloutier S."/>
        </authorList>
    </citation>
    <scope>NUCLEOTIDE SEQUENCE</scope>
    <source>
        <strain evidence="1">1S5</strain>
    </source>
</reference>
<evidence type="ECO:0000313" key="1">
    <source>
        <dbReference type="EMBL" id="UPT87971.1"/>
    </source>
</evidence>
<organism evidence="1 2">
    <name type="scientific">Bradyrhizobium barranii subsp. apii</name>
    <dbReference type="NCBI Taxonomy" id="2819348"/>
    <lineage>
        <taxon>Bacteria</taxon>
        <taxon>Pseudomonadati</taxon>
        <taxon>Pseudomonadota</taxon>
        <taxon>Alphaproteobacteria</taxon>
        <taxon>Hyphomicrobiales</taxon>
        <taxon>Nitrobacteraceae</taxon>
        <taxon>Bradyrhizobium</taxon>
        <taxon>Bradyrhizobium barranii</taxon>
    </lineage>
</organism>
<accession>A0A8T5V7K2</accession>
<dbReference type="Proteomes" id="UP000551709">
    <property type="component" value="Chromosome"/>
</dbReference>
<gene>
    <name evidence="1" type="ORF">HAP41_0000002080</name>
</gene>
<reference evidence="1" key="1">
    <citation type="journal article" date="2017" name="Syst. Appl. Microbiol.">
        <title>Soybeans inoculated with root zone soils of Canadian native legumes harbour diverse and novel Bradyrhizobium spp. that possess agricultural potential.</title>
        <authorList>
            <person name="Bromfield E.S.P."/>
            <person name="Cloutier S."/>
            <person name="Tambong J.T."/>
            <person name="Tran Thi T.V."/>
        </authorList>
    </citation>
    <scope>NUCLEOTIDE SEQUENCE</scope>
    <source>
        <strain evidence="1">1S5</strain>
    </source>
</reference>
<evidence type="ECO:0000313" key="2">
    <source>
        <dbReference type="Proteomes" id="UP000551709"/>
    </source>
</evidence>
<proteinExistence type="predicted"/>